<dbReference type="Gene3D" id="1.20.1090.10">
    <property type="entry name" value="Dehydroquinate synthase-like - alpha domain"/>
    <property type="match status" value="1"/>
</dbReference>
<comment type="cofactor">
    <cofactor evidence="1">
        <name>Fe cation</name>
        <dbReference type="ChEBI" id="CHEBI:24875"/>
    </cofactor>
</comment>
<dbReference type="PANTHER" id="PTHR11496">
    <property type="entry name" value="ALCOHOL DEHYDROGENASE"/>
    <property type="match status" value="1"/>
</dbReference>
<dbReference type="InterPro" id="IPR001670">
    <property type="entry name" value="ADH_Fe/GldA"/>
</dbReference>
<evidence type="ECO:0000313" key="8">
    <source>
        <dbReference type="EMBL" id="RUO20510.1"/>
    </source>
</evidence>
<evidence type="ECO:0000256" key="1">
    <source>
        <dbReference type="ARBA" id="ARBA00001962"/>
    </source>
</evidence>
<dbReference type="FunFam" id="1.20.1090.10:FF:000001">
    <property type="entry name" value="Aldehyde-alcohol dehydrogenase"/>
    <property type="match status" value="1"/>
</dbReference>
<dbReference type="RefSeq" id="WP_111570145.1">
    <property type="nucleotide sequence ID" value="NZ_PIPK01000013.1"/>
</dbReference>
<protein>
    <submittedName>
        <fullName evidence="7 8">Alcohol dehydrogenase</fullName>
    </submittedName>
</protein>
<evidence type="ECO:0000259" key="5">
    <source>
        <dbReference type="Pfam" id="PF00465"/>
    </source>
</evidence>
<organism evidence="7 9">
    <name type="scientific">Aliidiomarina maris</name>
    <dbReference type="NCBI Taxonomy" id="531312"/>
    <lineage>
        <taxon>Bacteria</taxon>
        <taxon>Pseudomonadati</taxon>
        <taxon>Pseudomonadota</taxon>
        <taxon>Gammaproteobacteria</taxon>
        <taxon>Alteromonadales</taxon>
        <taxon>Idiomarinaceae</taxon>
        <taxon>Aliidiomarina</taxon>
    </lineage>
</organism>
<evidence type="ECO:0000313" key="7">
    <source>
        <dbReference type="EMBL" id="RAJ94889.1"/>
    </source>
</evidence>
<feature type="domain" description="Fe-containing alcohol dehydrogenase-like C-terminal" evidence="6">
    <location>
        <begin position="208"/>
        <end position="401"/>
    </location>
</feature>
<dbReference type="GO" id="GO:0046872">
    <property type="term" value="F:metal ion binding"/>
    <property type="evidence" value="ECO:0007669"/>
    <property type="project" value="InterPro"/>
</dbReference>
<keyword evidence="10" id="KW-1185">Reference proteome</keyword>
<dbReference type="Pfam" id="PF25137">
    <property type="entry name" value="ADH_Fe_C"/>
    <property type="match status" value="1"/>
</dbReference>
<evidence type="ECO:0000256" key="4">
    <source>
        <dbReference type="ARBA" id="ARBA00023027"/>
    </source>
</evidence>
<dbReference type="InterPro" id="IPR018211">
    <property type="entry name" value="ADH_Fe_CS"/>
</dbReference>
<feature type="domain" description="Alcohol dehydrogenase iron-type/glycerol dehydrogenase GldA" evidence="5">
    <location>
        <begin position="31"/>
        <end position="197"/>
    </location>
</feature>
<keyword evidence="4" id="KW-0520">NAD</keyword>
<reference evidence="8 10" key="1">
    <citation type="journal article" date="2018" name="Front. Microbiol.">
        <title>Genome-Based Analysis Reveals the Taxonomy and Diversity of the Family Idiomarinaceae.</title>
        <authorList>
            <person name="Liu Y."/>
            <person name="Lai Q."/>
            <person name="Shao Z."/>
        </authorList>
    </citation>
    <scope>NUCLEOTIDE SEQUENCE [LARGE SCALE GENOMIC DNA]</scope>
    <source>
        <strain evidence="8 10">CF12-14</strain>
    </source>
</reference>
<evidence type="ECO:0000256" key="3">
    <source>
        <dbReference type="ARBA" id="ARBA00023002"/>
    </source>
</evidence>
<accession>A0A327WTV3</accession>
<evidence type="ECO:0000259" key="6">
    <source>
        <dbReference type="Pfam" id="PF25137"/>
    </source>
</evidence>
<dbReference type="GO" id="GO:0004022">
    <property type="term" value="F:alcohol dehydrogenase (NAD+) activity"/>
    <property type="evidence" value="ECO:0007669"/>
    <property type="project" value="TreeGrafter"/>
</dbReference>
<dbReference type="Proteomes" id="UP000249203">
    <property type="component" value="Unassembled WGS sequence"/>
</dbReference>
<gene>
    <name evidence="7" type="ORF">B0I24_11343</name>
    <name evidence="8" type="ORF">CWE07_12140</name>
</gene>
<reference evidence="7 9" key="2">
    <citation type="submission" date="2018-06" db="EMBL/GenBank/DDBJ databases">
        <title>Genomic Encyclopedia of Type Strains, Phase III (KMG-III): the genomes of soil and plant-associated and newly described type strains.</title>
        <authorList>
            <person name="Whitman W."/>
        </authorList>
    </citation>
    <scope>NUCLEOTIDE SEQUENCE [LARGE SCALE GENOMIC DNA]</scope>
    <source>
        <strain evidence="7 9">CGMCC 1.15366</strain>
    </source>
</reference>
<dbReference type="Gene3D" id="3.40.50.1970">
    <property type="match status" value="1"/>
</dbReference>
<dbReference type="InterPro" id="IPR039697">
    <property type="entry name" value="Alcohol_dehydrogenase_Fe"/>
</dbReference>
<dbReference type="OrthoDB" id="9815791at2"/>
<evidence type="ECO:0000313" key="9">
    <source>
        <dbReference type="Proteomes" id="UP000249203"/>
    </source>
</evidence>
<dbReference type="PROSITE" id="PS00060">
    <property type="entry name" value="ADH_IRON_2"/>
    <property type="match status" value="1"/>
</dbReference>
<sequence>MVLANARYWPLQAYMLAFKGVTALLPMRWPKLISAPNALASLPAQLQSDGVSRVLLVTDATIVQLGFANDWLVSCQQQGIAVDVFADVCPDPTVSVIEAGTRAAQQHSAQAIVAIGGGSVIDAAKLIGACALNPVAVTKLVGLFKVRRGMLPLYAVPTTAGTGSEATIAAVVTEPLRARKLACIDLRLMPKVAVLDPQLSLNLPPAITAATGMDALTHAIEAYVSRNALARSDEKALQAARLIHTWLPKAYACDAHEQARVQMAHAAFLAGQAFTQAGVGYIHAIAHSLGARYHIPHGLANAIVMPHVLRFSMPACTTRMAQLARVMGLEQYAEGSSDTALAQALIERIDYLNQKFSIPSCVQQLELADIPAIVTAARNEARFTYAVPRYMSQVEGEALLKGMLPPQ</sequence>
<evidence type="ECO:0000256" key="2">
    <source>
        <dbReference type="ARBA" id="ARBA00007358"/>
    </source>
</evidence>
<proteinExistence type="inferred from homology"/>
<dbReference type="SUPFAM" id="SSF56796">
    <property type="entry name" value="Dehydroquinate synthase-like"/>
    <property type="match status" value="1"/>
</dbReference>
<comment type="caution">
    <text evidence="7">The sequence shown here is derived from an EMBL/GenBank/DDBJ whole genome shotgun (WGS) entry which is preliminary data.</text>
</comment>
<dbReference type="CDD" id="cd08189">
    <property type="entry name" value="Fe-ADH-like"/>
    <property type="match status" value="1"/>
</dbReference>
<dbReference type="Pfam" id="PF00465">
    <property type="entry name" value="Fe-ADH"/>
    <property type="match status" value="1"/>
</dbReference>
<evidence type="ECO:0000313" key="10">
    <source>
        <dbReference type="Proteomes" id="UP000287865"/>
    </source>
</evidence>
<dbReference type="AlphaFoldDB" id="A0A327WTV3"/>
<dbReference type="FunFam" id="3.40.50.1970:FF:000003">
    <property type="entry name" value="Alcohol dehydrogenase, iron-containing"/>
    <property type="match status" value="1"/>
</dbReference>
<dbReference type="PROSITE" id="PS00913">
    <property type="entry name" value="ADH_IRON_1"/>
    <property type="match status" value="1"/>
</dbReference>
<dbReference type="InterPro" id="IPR056798">
    <property type="entry name" value="ADH_Fe_C"/>
</dbReference>
<dbReference type="Proteomes" id="UP000287865">
    <property type="component" value="Unassembled WGS sequence"/>
</dbReference>
<name>A0A327WTV3_9GAMM</name>
<keyword evidence="3" id="KW-0560">Oxidoreductase</keyword>
<dbReference type="EMBL" id="QLMD01000013">
    <property type="protein sequence ID" value="RAJ94889.1"/>
    <property type="molecule type" value="Genomic_DNA"/>
</dbReference>
<dbReference type="EMBL" id="PIPK01000013">
    <property type="protein sequence ID" value="RUO20510.1"/>
    <property type="molecule type" value="Genomic_DNA"/>
</dbReference>
<comment type="similarity">
    <text evidence="2">Belongs to the iron-containing alcohol dehydrogenase family.</text>
</comment>
<dbReference type="PANTHER" id="PTHR11496:SF102">
    <property type="entry name" value="ALCOHOL DEHYDROGENASE 4"/>
    <property type="match status" value="1"/>
</dbReference>